<feature type="compositionally biased region" description="Polar residues" evidence="14">
    <location>
        <begin position="287"/>
        <end position="297"/>
    </location>
</feature>
<feature type="compositionally biased region" description="Polar residues" evidence="14">
    <location>
        <begin position="346"/>
        <end position="363"/>
    </location>
</feature>
<evidence type="ECO:0000256" key="9">
    <source>
        <dbReference type="ARBA" id="ARBA00022833"/>
    </source>
</evidence>
<gene>
    <name evidence="16" type="ORF">LARSCL_LOCUS16305</name>
</gene>
<evidence type="ECO:0000256" key="4">
    <source>
        <dbReference type="ARBA" id="ARBA00022679"/>
    </source>
</evidence>
<evidence type="ECO:0000256" key="14">
    <source>
        <dbReference type="SAM" id="MobiDB-lite"/>
    </source>
</evidence>
<evidence type="ECO:0000256" key="13">
    <source>
        <dbReference type="SAM" id="Coils"/>
    </source>
</evidence>
<dbReference type="GO" id="GO:0006511">
    <property type="term" value="P:ubiquitin-dependent protein catabolic process"/>
    <property type="evidence" value="ECO:0007669"/>
    <property type="project" value="TreeGrafter"/>
</dbReference>
<dbReference type="GO" id="GO:0016567">
    <property type="term" value="P:protein ubiquitination"/>
    <property type="evidence" value="ECO:0007669"/>
    <property type="project" value="TreeGrafter"/>
</dbReference>
<keyword evidence="11" id="KW-0472">Membrane</keyword>
<evidence type="ECO:0000256" key="11">
    <source>
        <dbReference type="ARBA" id="ARBA00023136"/>
    </source>
</evidence>
<keyword evidence="5" id="KW-0812">Transmembrane</keyword>
<evidence type="ECO:0000256" key="7">
    <source>
        <dbReference type="ARBA" id="ARBA00022771"/>
    </source>
</evidence>
<evidence type="ECO:0000256" key="10">
    <source>
        <dbReference type="ARBA" id="ARBA00022989"/>
    </source>
</evidence>
<keyword evidence="6" id="KW-0479">Metal-binding</keyword>
<keyword evidence="13" id="KW-0175">Coiled coil</keyword>
<dbReference type="PROSITE" id="PS50089">
    <property type="entry name" value="ZF_RING_2"/>
    <property type="match status" value="1"/>
</dbReference>
<feature type="region of interest" description="Disordered" evidence="14">
    <location>
        <begin position="120"/>
        <end position="140"/>
    </location>
</feature>
<protein>
    <recommendedName>
        <fullName evidence="3">RING-type E3 ubiquitin transferase</fullName>
        <ecNumber evidence="3">2.3.2.27</ecNumber>
    </recommendedName>
</protein>
<evidence type="ECO:0000256" key="1">
    <source>
        <dbReference type="ARBA" id="ARBA00000900"/>
    </source>
</evidence>
<evidence type="ECO:0000256" key="5">
    <source>
        <dbReference type="ARBA" id="ARBA00022692"/>
    </source>
</evidence>
<evidence type="ECO:0000256" key="6">
    <source>
        <dbReference type="ARBA" id="ARBA00022723"/>
    </source>
</evidence>
<feature type="compositionally biased region" description="Basic residues" evidence="14">
    <location>
        <begin position="324"/>
        <end position="333"/>
    </location>
</feature>
<evidence type="ECO:0000256" key="2">
    <source>
        <dbReference type="ARBA" id="ARBA00004141"/>
    </source>
</evidence>
<feature type="region of interest" description="Disordered" evidence="14">
    <location>
        <begin position="249"/>
        <end position="363"/>
    </location>
</feature>
<dbReference type="EMBL" id="CAXIEN010000259">
    <property type="protein sequence ID" value="CAL1290147.1"/>
    <property type="molecule type" value="Genomic_DNA"/>
</dbReference>
<organism evidence="16 17">
    <name type="scientific">Larinioides sclopetarius</name>
    <dbReference type="NCBI Taxonomy" id="280406"/>
    <lineage>
        <taxon>Eukaryota</taxon>
        <taxon>Metazoa</taxon>
        <taxon>Ecdysozoa</taxon>
        <taxon>Arthropoda</taxon>
        <taxon>Chelicerata</taxon>
        <taxon>Arachnida</taxon>
        <taxon>Araneae</taxon>
        <taxon>Araneomorphae</taxon>
        <taxon>Entelegynae</taxon>
        <taxon>Araneoidea</taxon>
        <taxon>Araneidae</taxon>
        <taxon>Larinioides</taxon>
    </lineage>
</organism>
<comment type="catalytic activity">
    <reaction evidence="1">
        <text>S-ubiquitinyl-[E2 ubiquitin-conjugating enzyme]-L-cysteine + [acceptor protein]-L-lysine = [E2 ubiquitin-conjugating enzyme]-L-cysteine + N(6)-ubiquitinyl-[acceptor protein]-L-lysine.</text>
        <dbReference type="EC" id="2.3.2.27"/>
    </reaction>
</comment>
<accession>A0AAV2B2S9</accession>
<dbReference type="PANTHER" id="PTHR45977">
    <property type="entry name" value="TARGET OF ERK KINASE MPK-1"/>
    <property type="match status" value="1"/>
</dbReference>
<evidence type="ECO:0000256" key="3">
    <source>
        <dbReference type="ARBA" id="ARBA00012483"/>
    </source>
</evidence>
<keyword evidence="9" id="KW-0862">Zinc</keyword>
<feature type="coiled-coil region" evidence="13">
    <location>
        <begin position="9"/>
        <end position="36"/>
    </location>
</feature>
<dbReference type="SUPFAM" id="SSF57850">
    <property type="entry name" value="RING/U-box"/>
    <property type="match status" value="1"/>
</dbReference>
<keyword evidence="17" id="KW-1185">Reference proteome</keyword>
<dbReference type="CDD" id="cd16454">
    <property type="entry name" value="RING-H2_PA-TM-RING"/>
    <property type="match status" value="1"/>
</dbReference>
<dbReference type="Pfam" id="PF13639">
    <property type="entry name" value="zf-RING_2"/>
    <property type="match status" value="1"/>
</dbReference>
<dbReference type="Proteomes" id="UP001497382">
    <property type="component" value="Unassembled WGS sequence"/>
</dbReference>
<sequence length="446" mass="49808">MDERTMEFVGNFRQALESVKASVRQLEENLERFVENRRHPGTSTASLSTTEAISETQGFHPMRFRFTTNAQEEASQAIAQDRVNRDVSTESPLITTAITDIQRILPLLLNSLIHVREAPPANTENLERNNNSRDGAAGSSTTIRTFPEAQRNQSPGVGSASNEQEATIPVFSGLSTQPSFISEAVPEMQGFHLTRFRIATDALEEASPTIMRDIVIGIVPAESAIANIQRNMRLLLGSPINVRGEIPSASMENTARNSINRVGDGESSMTLRAYPDARRNRPRRLTSPMNGQEQATATTTQNRVTSSVSTQSSLTTREASDTQRKRRRRKRSYRFSYVRNTKRTARSANIQNQDSTVENQPPNVDTPGEYECVICLDTTHYTQMKTLPCGHVFHRICINTWLNTNSVCPVCREATPSISNVRIPLNLPTPAYPRLIRLLHLQEMGE</sequence>
<evidence type="ECO:0000259" key="15">
    <source>
        <dbReference type="PROSITE" id="PS50089"/>
    </source>
</evidence>
<comment type="caution">
    <text evidence="16">The sequence shown here is derived from an EMBL/GenBank/DDBJ whole genome shotgun (WGS) entry which is preliminary data.</text>
</comment>
<dbReference type="GO" id="GO:0061630">
    <property type="term" value="F:ubiquitin protein ligase activity"/>
    <property type="evidence" value="ECO:0007669"/>
    <property type="project" value="UniProtKB-EC"/>
</dbReference>
<keyword evidence="4" id="KW-0808">Transferase</keyword>
<feature type="domain" description="RING-type" evidence="15">
    <location>
        <begin position="372"/>
        <end position="412"/>
    </location>
</feature>
<name>A0AAV2B2S9_9ARAC</name>
<dbReference type="SMART" id="SM00184">
    <property type="entry name" value="RING"/>
    <property type="match status" value="1"/>
</dbReference>
<proteinExistence type="predicted"/>
<keyword evidence="10" id="KW-1133">Transmembrane helix</keyword>
<keyword evidence="7 12" id="KW-0863">Zinc-finger</keyword>
<dbReference type="Gene3D" id="3.30.40.10">
    <property type="entry name" value="Zinc/RING finger domain, C3HC4 (zinc finger)"/>
    <property type="match status" value="1"/>
</dbReference>
<dbReference type="PANTHER" id="PTHR45977:SF4">
    <property type="entry name" value="RING-TYPE DOMAIN-CONTAINING PROTEIN"/>
    <property type="match status" value="1"/>
</dbReference>
<dbReference type="InterPro" id="IPR013083">
    <property type="entry name" value="Znf_RING/FYVE/PHD"/>
</dbReference>
<dbReference type="InterPro" id="IPR001841">
    <property type="entry name" value="Znf_RING"/>
</dbReference>
<feature type="compositionally biased region" description="Low complexity" evidence="14">
    <location>
        <begin position="298"/>
        <end position="317"/>
    </location>
</feature>
<evidence type="ECO:0000256" key="12">
    <source>
        <dbReference type="PROSITE-ProRule" id="PRU00175"/>
    </source>
</evidence>
<dbReference type="GO" id="GO:0008270">
    <property type="term" value="F:zinc ion binding"/>
    <property type="evidence" value="ECO:0007669"/>
    <property type="project" value="UniProtKB-KW"/>
</dbReference>
<evidence type="ECO:0000313" key="17">
    <source>
        <dbReference type="Proteomes" id="UP001497382"/>
    </source>
</evidence>
<comment type="subcellular location">
    <subcellularLocation>
        <location evidence="2">Membrane</location>
        <topology evidence="2">Multi-pass membrane protein</topology>
    </subcellularLocation>
</comment>
<dbReference type="GO" id="GO:0016020">
    <property type="term" value="C:membrane"/>
    <property type="evidence" value="ECO:0007669"/>
    <property type="project" value="UniProtKB-SubCell"/>
</dbReference>
<dbReference type="AlphaFoldDB" id="A0AAV2B2S9"/>
<feature type="compositionally biased region" description="Polar residues" evidence="14">
    <location>
        <begin position="250"/>
        <end position="260"/>
    </location>
</feature>
<dbReference type="EC" id="2.3.2.27" evidence="3"/>
<reference evidence="16 17" key="1">
    <citation type="submission" date="2024-04" db="EMBL/GenBank/DDBJ databases">
        <authorList>
            <person name="Rising A."/>
            <person name="Reimegard J."/>
            <person name="Sonavane S."/>
            <person name="Akerstrom W."/>
            <person name="Nylinder S."/>
            <person name="Hedman E."/>
            <person name="Kallberg Y."/>
        </authorList>
    </citation>
    <scope>NUCLEOTIDE SEQUENCE [LARGE SCALE GENOMIC DNA]</scope>
</reference>
<evidence type="ECO:0000256" key="8">
    <source>
        <dbReference type="ARBA" id="ARBA00022786"/>
    </source>
</evidence>
<keyword evidence="8" id="KW-0833">Ubl conjugation pathway</keyword>
<evidence type="ECO:0000313" key="16">
    <source>
        <dbReference type="EMBL" id="CAL1290147.1"/>
    </source>
</evidence>